<protein>
    <recommendedName>
        <fullName evidence="4">Outer membrane insertion signal domain protein</fullName>
    </recommendedName>
</protein>
<dbReference type="SUPFAM" id="SSF56935">
    <property type="entry name" value="Porins"/>
    <property type="match status" value="1"/>
</dbReference>
<keyword evidence="1" id="KW-0732">Signal</keyword>
<dbReference type="Pfam" id="PF09411">
    <property type="entry name" value="PagL"/>
    <property type="match status" value="1"/>
</dbReference>
<dbReference type="Proteomes" id="UP000005580">
    <property type="component" value="Unassembled WGS sequence"/>
</dbReference>
<dbReference type="AlphaFoldDB" id="E7RM98"/>
<accession>E7RM98</accession>
<feature type="chain" id="PRO_5003224053" description="Outer membrane insertion signal domain protein" evidence="1">
    <location>
        <begin position="25"/>
        <end position="406"/>
    </location>
</feature>
<feature type="signal peptide" evidence="1">
    <location>
        <begin position="1"/>
        <end position="24"/>
    </location>
</feature>
<dbReference type="InterPro" id="IPR018550">
    <property type="entry name" value="Lipid-A_deacylase-rel"/>
</dbReference>
<dbReference type="EMBL" id="AEPE02000002">
    <property type="protein sequence ID" value="EFZ37879.1"/>
    <property type="molecule type" value="Genomic_DNA"/>
</dbReference>
<evidence type="ECO:0000313" key="2">
    <source>
        <dbReference type="EMBL" id="EFZ37879.1"/>
    </source>
</evidence>
<dbReference type="STRING" id="28134.SAMN05444288_0608"/>
<sequence length="406" mass="45969">MGDRRYSCLLLFLSLALLPTGGMAESADSLVCRGKTIHRIEAEALPSMILHTHEFLRGGNFEERTMNHDMGLKLTYAFRKPRNEAEAHIYHDNYQGIGVAYHNFNPQLGNPFSAFIFQGARITGITRRLSLNYEWNLGLTFGWHPYDEESNKENRVIGSKVTAYINADIFLAYRISKQLDLNAGVSLSHFSNGNTTLPNSGLNTFGARLGIAYYINRTDSTRSRRVPIPLFTKHMSYDLMLYGAWCRNGFLTEEGEPLILSGRYGVFGFCFAPMYNMSHWLNVGVSLDGEYNSSANFEEDDSPREAGRHYDAEDILVRPPRYKQMALGLSGHAEFVMPYFTINLGIGHNIVNARGDFSGLYQMVGLKIGLPRNAFLNIGYTLRNFKNPNHLMLGIGFRFNHKRKTL</sequence>
<dbReference type="eggNOG" id="COG1317">
    <property type="taxonomic scope" value="Bacteria"/>
</dbReference>
<gene>
    <name evidence="2" type="ORF">HMPREF0663_10248</name>
</gene>
<evidence type="ECO:0008006" key="4">
    <source>
        <dbReference type="Google" id="ProtNLM"/>
    </source>
</evidence>
<name>E7RM98_9BACT</name>
<organism evidence="2 3">
    <name type="scientific">Hoylesella oralis ATCC 33269</name>
    <dbReference type="NCBI Taxonomy" id="873533"/>
    <lineage>
        <taxon>Bacteria</taxon>
        <taxon>Pseudomonadati</taxon>
        <taxon>Bacteroidota</taxon>
        <taxon>Bacteroidia</taxon>
        <taxon>Bacteroidales</taxon>
        <taxon>Prevotellaceae</taxon>
        <taxon>Hoylesella</taxon>
    </lineage>
</organism>
<reference evidence="2" key="1">
    <citation type="submission" date="2011-01" db="EMBL/GenBank/DDBJ databases">
        <authorList>
            <person name="Muzny D."/>
            <person name="Qin X."/>
            <person name="Buhay C."/>
            <person name="Dugan-Rocha S."/>
            <person name="Ding Y."/>
            <person name="Chen G."/>
            <person name="Hawes A."/>
            <person name="Holder M."/>
            <person name="Jhangiani S."/>
            <person name="Johnson A."/>
            <person name="Khan Z."/>
            <person name="Li Z."/>
            <person name="Liu W."/>
            <person name="Liu X."/>
            <person name="Perez L."/>
            <person name="Shen H."/>
            <person name="Wang Q."/>
            <person name="Watt J."/>
            <person name="Xi L."/>
            <person name="Xin Y."/>
            <person name="Zhou J."/>
            <person name="Deng J."/>
            <person name="Jiang H."/>
            <person name="Liu Y."/>
            <person name="Qu J."/>
            <person name="Song X.-Z."/>
            <person name="Zhang L."/>
            <person name="Villasana D."/>
            <person name="Johnson A."/>
            <person name="Liu J."/>
            <person name="Liyanage D."/>
            <person name="Lorensuhewa L."/>
            <person name="Robinson T."/>
            <person name="Song A."/>
            <person name="Song B.-B."/>
            <person name="Dinh H."/>
            <person name="Thornton R."/>
            <person name="Coyle M."/>
            <person name="Francisco L."/>
            <person name="Jackson L."/>
            <person name="Javaid M."/>
            <person name="Korchina V."/>
            <person name="Kovar C."/>
            <person name="Mata R."/>
            <person name="Mathew T."/>
            <person name="Ngo R."/>
            <person name="Nguyen L."/>
            <person name="Nguyen N."/>
            <person name="Okwuonu G."/>
            <person name="Ongeri F."/>
            <person name="Pham C."/>
            <person name="Simmons D."/>
            <person name="Wilczek-Boney K."/>
            <person name="Hale W."/>
            <person name="Jakkamsetti A."/>
            <person name="Pham P."/>
            <person name="Ruth R."/>
            <person name="San Lucas F."/>
            <person name="Warren J."/>
            <person name="Zhang J."/>
            <person name="Zhao Z."/>
            <person name="Zhou C."/>
            <person name="Zhu D."/>
            <person name="Lee S."/>
            <person name="Bess C."/>
            <person name="Blankenburg K."/>
            <person name="Forbes L."/>
            <person name="Fu Q."/>
            <person name="Gubbala S."/>
            <person name="Hirani K."/>
            <person name="Jayaseelan J.C."/>
            <person name="Lara F."/>
            <person name="Munidasa M."/>
            <person name="Palculict T."/>
            <person name="Patil S."/>
            <person name="Pu L.-L."/>
            <person name="Saada N."/>
            <person name="Tang L."/>
            <person name="Weissenberger G."/>
            <person name="Zhu Y."/>
            <person name="Hemphill L."/>
            <person name="Shang Y."/>
            <person name="Youmans B."/>
            <person name="Ayvaz T."/>
            <person name="Ross M."/>
            <person name="Santibanez J."/>
            <person name="Aqrawi P."/>
            <person name="Gross S."/>
            <person name="Joshi V."/>
            <person name="Fowler G."/>
            <person name="Nazareth L."/>
            <person name="Reid J."/>
            <person name="Worley K."/>
            <person name="Petrosino J."/>
            <person name="Highlander S."/>
            <person name="Gibbs R."/>
        </authorList>
    </citation>
    <scope>NUCLEOTIDE SEQUENCE [LARGE SCALE GENOMIC DNA]</scope>
    <source>
        <strain evidence="2">ATCC 33269</strain>
    </source>
</reference>
<proteinExistence type="predicted"/>
<dbReference type="RefSeq" id="WP_004368928.1">
    <property type="nucleotide sequence ID" value="NZ_GL833119.1"/>
</dbReference>
<evidence type="ECO:0000313" key="3">
    <source>
        <dbReference type="Proteomes" id="UP000005580"/>
    </source>
</evidence>
<dbReference type="HOGENOM" id="CLU_056497_0_0_10"/>
<evidence type="ECO:0000256" key="1">
    <source>
        <dbReference type="SAM" id="SignalP"/>
    </source>
</evidence>
<comment type="caution">
    <text evidence="2">The sequence shown here is derived from an EMBL/GenBank/DDBJ whole genome shotgun (WGS) entry which is preliminary data.</text>
</comment>
<dbReference type="Gene3D" id="2.40.160.20">
    <property type="match status" value="1"/>
</dbReference>
<keyword evidence="3" id="KW-1185">Reference proteome</keyword>